<evidence type="ECO:0000313" key="10">
    <source>
        <dbReference type="Proteomes" id="UP000807504"/>
    </source>
</evidence>
<evidence type="ECO:0000259" key="8">
    <source>
        <dbReference type="PROSITE" id="PS50893"/>
    </source>
</evidence>
<organism evidence="9 10">
    <name type="scientific">Argiope bruennichi</name>
    <name type="common">Wasp spider</name>
    <name type="synonym">Aranea bruennichi</name>
    <dbReference type="NCBI Taxonomy" id="94029"/>
    <lineage>
        <taxon>Eukaryota</taxon>
        <taxon>Metazoa</taxon>
        <taxon>Ecdysozoa</taxon>
        <taxon>Arthropoda</taxon>
        <taxon>Chelicerata</taxon>
        <taxon>Arachnida</taxon>
        <taxon>Araneae</taxon>
        <taxon>Araneomorphae</taxon>
        <taxon>Entelegynae</taxon>
        <taxon>Araneoidea</taxon>
        <taxon>Araneidae</taxon>
        <taxon>Argiope</taxon>
    </lineage>
</organism>
<feature type="domain" description="ABC transporter" evidence="8">
    <location>
        <begin position="322"/>
        <end position="555"/>
    </location>
</feature>
<evidence type="ECO:0000256" key="4">
    <source>
        <dbReference type="ARBA" id="ARBA00022840"/>
    </source>
</evidence>
<keyword evidence="10" id="KW-1185">Reference proteome</keyword>
<evidence type="ECO:0000256" key="3">
    <source>
        <dbReference type="ARBA" id="ARBA00022741"/>
    </source>
</evidence>
<dbReference type="InterPro" id="IPR013525">
    <property type="entry name" value="ABC2_TM"/>
</dbReference>
<feature type="transmembrane region" description="Helical" evidence="7">
    <location>
        <begin position="195"/>
        <end position="217"/>
    </location>
</feature>
<feature type="transmembrane region" description="Helical" evidence="7">
    <location>
        <begin position="138"/>
        <end position="163"/>
    </location>
</feature>
<proteinExistence type="predicted"/>
<dbReference type="PANTHER" id="PTHR19229:SF250">
    <property type="entry name" value="ABC TRANSPORTER DOMAIN-CONTAINING PROTEIN-RELATED"/>
    <property type="match status" value="1"/>
</dbReference>
<evidence type="ECO:0000256" key="5">
    <source>
        <dbReference type="ARBA" id="ARBA00022989"/>
    </source>
</evidence>
<dbReference type="GO" id="GO:0140359">
    <property type="term" value="F:ABC-type transporter activity"/>
    <property type="evidence" value="ECO:0007669"/>
    <property type="project" value="InterPro"/>
</dbReference>
<feature type="transmembrane region" description="Helical" evidence="7">
    <location>
        <begin position="55"/>
        <end position="72"/>
    </location>
</feature>
<dbReference type="GO" id="GO:0016020">
    <property type="term" value="C:membrane"/>
    <property type="evidence" value="ECO:0007669"/>
    <property type="project" value="UniProtKB-SubCell"/>
</dbReference>
<evidence type="ECO:0000256" key="1">
    <source>
        <dbReference type="ARBA" id="ARBA00004141"/>
    </source>
</evidence>
<feature type="transmembrane region" description="Helical" evidence="7">
    <location>
        <begin position="872"/>
        <end position="899"/>
    </location>
</feature>
<sequence length="1493" mass="170714">MTLGFLPVQHAIAVSFMENFNSNSTRNIEETFYIQMQRFPEPPHVQHTFYYKPKFIFVILICIGFLLPFANLTKDIVNEKEKQLKETLKVMGVNSWMNSAAWYFSSLFYFGLLCAAITIMLCTQFTKIQAVFHHSNSFLIFLCLLCYCSSLISSGLFIAALFYSRTPAMCAAFIVFFLSLMPYMHLVLVEQKISIFALIIFCLFPNAVLGYGVGIWLKTEEMGIGLQWKNLNVTGSVSLQLSMQNVLFIFLGDTVCFFLLAWYIETMFPGKYLEGQPWYFPFTSVYWTGNKKPKTEVIHSFGMHELKPEYFQKEPYGLRPTIEFKHLTKTFRKGSKPAVKNLFLKAYRNQITVLLGHGGSGKSTAVSILLKKYNPTSGKATIKGCNVSIENEARKIPRFLGFCPDYDICFDHLSVEENLYFYCKMKDFESEGLSSQIDHILGILDLELKRKSMAGNLSACWKRKLSIGIALIGESEIVVIDNPTSHMDSYSRLIVWEALKAEKVFRTIFVTTSYMEEADAIGDRMGIIDEGELQSFGTTSFVTNLYGAGYHLFIEKDESCKISNVTNLIKNHVSDSKLYSSNGTLKYILPLDKAPSLQFLFTELEEKKDSLKISNYSVSQITMTELFDNVSLKAYAGSYAMPEFARETLDDSTGVGDDSLNALFVKERNEPFVLIFQQAIALWKKKFLFSIRHISLSLSQILILPLIFIISNTFTGDEIIPDHPLHLNLELYNISGKTFEVQYSVNPSNKESRKLSDTFASLFKDPHKANILDSREETMNEHLLEIAEENPLEYYKNYFLAADFDFNEKSNIITAFYHNKALHSPPVSLLYVHNTILKYLTKGNSAFSFEVINHPFPIKNPRLAMVKKTSSLLNSFLIAQDLMFSISIVMAGFIVPLVFERSKQFKKLQLVTGLSHSFYWILTFLYDFSTYIMACALLVLTLNVTDLYGCTQHQQLARVIFLLLIHGIVGLLFVYCCSFVAQSASAGYMYVFLYHMLGLVIQFSISVLEPNISRNTYENLDYLFSFFLPCYAFVQGFLNLYKNCINNQGCNNEKILMSCEQNGKFSDYYELRCCKETCGNKCYRWEENFFAWKSPGIGKHIVFPFVQIAIFTIIIVLYEHKVFSRLMIKLLNTLLIKKKPSEEEMREPESSNSENSLRSNECLVVRELTKYFKKECAIDNLMFSVSRGETFGLVGKKNAGKTAIVDIIAGNLLMSHGRVYINGKENTQVEKKIGFCPEADALFGFLTGEETLLLFANLRGIPQSQISNCIYHLSKLLDLDHLLKHMVQNYSSSTKRKLSVAISLLGTPSLIILDEPTKKMDPASCRFVWNALLQASNAGCTILLATQRMDECEAVCNRIGMLASGVLVYTGTIVDLKKKYEGYTLHVELMHKSLSSRAMTSRSNTEEARIWIEDWFPEAILKADLPNSLYYYIPHCEIQWSLFFRTMENAKRQYKICHYFINRTTLEEILFYATTVSTVKEKMITEYLKERMK</sequence>
<evidence type="ECO:0000256" key="6">
    <source>
        <dbReference type="ARBA" id="ARBA00023136"/>
    </source>
</evidence>
<dbReference type="Proteomes" id="UP000807504">
    <property type="component" value="Unassembled WGS sequence"/>
</dbReference>
<dbReference type="PROSITE" id="PS50893">
    <property type="entry name" value="ABC_TRANSPORTER_2"/>
    <property type="match status" value="2"/>
</dbReference>
<name>A0A8T0E6E8_ARGBR</name>
<evidence type="ECO:0000256" key="2">
    <source>
        <dbReference type="ARBA" id="ARBA00022692"/>
    </source>
</evidence>
<dbReference type="SMART" id="SM00382">
    <property type="entry name" value="AAA"/>
    <property type="match status" value="2"/>
</dbReference>
<dbReference type="InterPro" id="IPR026082">
    <property type="entry name" value="ABCA"/>
</dbReference>
<feature type="transmembrane region" description="Helical" evidence="7">
    <location>
        <begin position="1101"/>
        <end position="1118"/>
    </location>
</feature>
<feature type="transmembrane region" description="Helical" evidence="7">
    <location>
        <begin position="246"/>
        <end position="264"/>
    </location>
</feature>
<dbReference type="Pfam" id="PF00005">
    <property type="entry name" value="ABC_tran"/>
    <property type="match status" value="2"/>
</dbReference>
<dbReference type="InterPro" id="IPR003593">
    <property type="entry name" value="AAA+_ATPase"/>
</dbReference>
<dbReference type="CDD" id="cd03263">
    <property type="entry name" value="ABC_subfamily_A"/>
    <property type="match status" value="1"/>
</dbReference>
<comment type="subcellular location">
    <subcellularLocation>
        <location evidence="1">Membrane</location>
        <topology evidence="1">Multi-pass membrane protein</topology>
    </subcellularLocation>
</comment>
<protein>
    <submittedName>
        <fullName evidence="9">ATP-binding cassette sub-family A member 3 like protein</fullName>
    </submittedName>
</protein>
<feature type="transmembrane region" description="Helical" evidence="7">
    <location>
        <begin position="100"/>
        <end position="126"/>
    </location>
</feature>
<keyword evidence="6 7" id="KW-0472">Membrane</keyword>
<dbReference type="Gene3D" id="3.40.50.300">
    <property type="entry name" value="P-loop containing nucleotide triphosphate hydrolases"/>
    <property type="match status" value="2"/>
</dbReference>
<evidence type="ECO:0000256" key="7">
    <source>
        <dbReference type="SAM" id="Phobius"/>
    </source>
</evidence>
<comment type="caution">
    <text evidence="9">The sequence shown here is derived from an EMBL/GenBank/DDBJ whole genome shotgun (WGS) entry which is preliminary data.</text>
</comment>
<accession>A0A8T0E6E8</accession>
<feature type="domain" description="ABC transporter" evidence="8">
    <location>
        <begin position="1163"/>
        <end position="1389"/>
    </location>
</feature>
<keyword evidence="4 9" id="KW-0067">ATP-binding</keyword>
<dbReference type="EMBL" id="JABXBU010002230">
    <property type="protein sequence ID" value="KAF8767054.1"/>
    <property type="molecule type" value="Genomic_DNA"/>
</dbReference>
<dbReference type="Pfam" id="PF12698">
    <property type="entry name" value="ABC2_membrane_3"/>
    <property type="match status" value="2"/>
</dbReference>
<reference evidence="9" key="2">
    <citation type="submission" date="2020-06" db="EMBL/GenBank/DDBJ databases">
        <authorList>
            <person name="Sheffer M."/>
        </authorList>
    </citation>
    <scope>NUCLEOTIDE SEQUENCE</scope>
</reference>
<dbReference type="InterPro" id="IPR003439">
    <property type="entry name" value="ABC_transporter-like_ATP-bd"/>
</dbReference>
<dbReference type="GO" id="GO:0005524">
    <property type="term" value="F:ATP binding"/>
    <property type="evidence" value="ECO:0007669"/>
    <property type="project" value="UniProtKB-KW"/>
</dbReference>
<dbReference type="GO" id="GO:0016887">
    <property type="term" value="F:ATP hydrolysis activity"/>
    <property type="evidence" value="ECO:0007669"/>
    <property type="project" value="InterPro"/>
</dbReference>
<dbReference type="Pfam" id="PF23321">
    <property type="entry name" value="R1_ABCA1"/>
    <property type="match status" value="2"/>
</dbReference>
<reference evidence="9" key="1">
    <citation type="journal article" date="2020" name="bioRxiv">
        <title>Chromosome-level reference genome of the European wasp spider Argiope bruennichi: a resource for studies on range expansion and evolutionary adaptation.</title>
        <authorList>
            <person name="Sheffer M.M."/>
            <person name="Hoppe A."/>
            <person name="Krehenwinkel H."/>
            <person name="Uhl G."/>
            <person name="Kuss A.W."/>
            <person name="Jensen L."/>
            <person name="Jensen C."/>
            <person name="Gillespie R.G."/>
            <person name="Hoff K.J."/>
            <person name="Prost S."/>
        </authorList>
    </citation>
    <scope>NUCLEOTIDE SEQUENCE</scope>
</reference>
<feature type="transmembrane region" description="Helical" evidence="7">
    <location>
        <begin position="1020"/>
        <end position="1038"/>
    </location>
</feature>
<keyword evidence="3" id="KW-0547">Nucleotide-binding</keyword>
<keyword evidence="5 7" id="KW-1133">Transmembrane helix</keyword>
<dbReference type="SUPFAM" id="SSF52540">
    <property type="entry name" value="P-loop containing nucleoside triphosphate hydrolases"/>
    <property type="match status" value="2"/>
</dbReference>
<gene>
    <name evidence="9" type="ORF">HNY73_020060</name>
</gene>
<dbReference type="InterPro" id="IPR056264">
    <property type="entry name" value="R2_ABCA1-4-like"/>
</dbReference>
<dbReference type="GO" id="GO:0005319">
    <property type="term" value="F:lipid transporter activity"/>
    <property type="evidence" value="ECO:0007669"/>
    <property type="project" value="TreeGrafter"/>
</dbReference>
<feature type="transmembrane region" description="Helical" evidence="7">
    <location>
        <begin position="169"/>
        <end position="188"/>
    </location>
</feature>
<feature type="transmembrane region" description="Helical" evidence="7">
    <location>
        <begin position="956"/>
        <end position="981"/>
    </location>
</feature>
<dbReference type="InterPro" id="IPR027417">
    <property type="entry name" value="P-loop_NTPase"/>
</dbReference>
<dbReference type="PANTHER" id="PTHR19229">
    <property type="entry name" value="ATP-BINDING CASSETTE TRANSPORTER SUBFAMILY A ABCA"/>
    <property type="match status" value="1"/>
</dbReference>
<feature type="transmembrane region" description="Helical" evidence="7">
    <location>
        <begin position="919"/>
        <end position="944"/>
    </location>
</feature>
<feature type="transmembrane region" description="Helical" evidence="7">
    <location>
        <begin position="987"/>
        <end position="1008"/>
    </location>
</feature>
<evidence type="ECO:0000313" key="9">
    <source>
        <dbReference type="EMBL" id="KAF8767054.1"/>
    </source>
</evidence>
<keyword evidence="2 7" id="KW-0812">Transmembrane</keyword>